<organism evidence="3 4">
    <name type="scientific">Parachlamydia acanthamoebae (strain UV7)</name>
    <dbReference type="NCBI Taxonomy" id="765952"/>
    <lineage>
        <taxon>Bacteria</taxon>
        <taxon>Pseudomonadati</taxon>
        <taxon>Chlamydiota</taxon>
        <taxon>Chlamydiia</taxon>
        <taxon>Parachlamydiales</taxon>
        <taxon>Parachlamydiaceae</taxon>
        <taxon>Parachlamydia</taxon>
    </lineage>
</organism>
<evidence type="ECO:0008006" key="5">
    <source>
        <dbReference type="Google" id="ProtNLM"/>
    </source>
</evidence>
<evidence type="ECO:0000313" key="4">
    <source>
        <dbReference type="Proteomes" id="UP000000495"/>
    </source>
</evidence>
<reference key="1">
    <citation type="journal article" date="2011" name="Mol. Biol. Evol.">
        <title>Unity in variety -- the pan-genome of the Chlamydiae.</title>
        <authorList>
            <person name="Collingro A."/>
            <person name="Tischler P."/>
            <person name="Weinmaier T."/>
            <person name="Penz T."/>
            <person name="Heinz E."/>
            <person name="Brunham R.C."/>
            <person name="Read T.D."/>
            <person name="Bavoil P.M."/>
            <person name="Sachse K."/>
            <person name="Kahane S."/>
            <person name="Friedman M.G."/>
            <person name="Rattei T."/>
            <person name="Myers G.S.A."/>
            <person name="Horn M."/>
        </authorList>
    </citation>
    <scope>NUCLEOTIDE SEQUENCE</scope>
    <source>
        <strain>UV7</strain>
    </source>
</reference>
<feature type="compositionally biased region" description="Gly residues" evidence="1">
    <location>
        <begin position="201"/>
        <end position="216"/>
    </location>
</feature>
<dbReference type="AlphaFoldDB" id="F8KXF3"/>
<keyword evidence="2" id="KW-0812">Transmembrane</keyword>
<evidence type="ECO:0000256" key="1">
    <source>
        <dbReference type="SAM" id="MobiDB-lite"/>
    </source>
</evidence>
<feature type="region of interest" description="Disordered" evidence="1">
    <location>
        <begin position="127"/>
        <end position="216"/>
    </location>
</feature>
<dbReference type="STRING" id="765952.PUV_19430"/>
<keyword evidence="2" id="KW-1133">Transmembrane helix</keyword>
<dbReference type="EMBL" id="FR872580">
    <property type="protein sequence ID" value="CCB86893.1"/>
    <property type="molecule type" value="Genomic_DNA"/>
</dbReference>
<feature type="transmembrane region" description="Helical" evidence="2">
    <location>
        <begin position="32"/>
        <end position="61"/>
    </location>
</feature>
<gene>
    <name evidence="3" type="ordered locus">PUV_19430</name>
</gene>
<name>F8KXF3_PARAV</name>
<feature type="compositionally biased region" description="Basic and acidic residues" evidence="1">
    <location>
        <begin position="159"/>
        <end position="187"/>
    </location>
</feature>
<evidence type="ECO:0000313" key="3">
    <source>
        <dbReference type="EMBL" id="CCB86893.1"/>
    </source>
</evidence>
<accession>F8KXF3</accession>
<sequence length="216" mass="23791">MPNAIFTDRPFHYSCMEGDKEVKREISTKAKVAIIAIAILASPFVLFFGAVPLFFLACAWYKSRQPGFVRPPRAEPIRVDFNRQNERSRGGNFARGVRSVFGSVFSAVLTTDRSSAYARRSREPYHSTYGHVPAGSRTAARDSAGRSARQTGFQGGFAREYEVREEERSTYPGERARVGVDVSRGDQRGLNARARARPEGGNVGGRGGVGQRGPRS</sequence>
<proteinExistence type="predicted"/>
<evidence type="ECO:0000256" key="2">
    <source>
        <dbReference type="SAM" id="Phobius"/>
    </source>
</evidence>
<dbReference type="Proteomes" id="UP000000495">
    <property type="component" value="Chromosome"/>
</dbReference>
<dbReference type="KEGG" id="puv:PUV_19430"/>
<dbReference type="HOGENOM" id="CLU_1276611_0_0_0"/>
<protein>
    <recommendedName>
        <fullName evidence="5">Transmembrane protein</fullName>
    </recommendedName>
</protein>
<dbReference type="RefSeq" id="WP_013925274.1">
    <property type="nucleotide sequence ID" value="NC_015702.1"/>
</dbReference>
<keyword evidence="4" id="KW-1185">Reference proteome</keyword>
<keyword evidence="2" id="KW-0472">Membrane</keyword>
<reference evidence="3 4" key="2">
    <citation type="journal article" date="2011" name="Mol. Biol. Evol.">
        <title>Unity in variety--the pan-genome of the Chlamydiae.</title>
        <authorList>
            <person name="Collingro A."/>
            <person name="Tischler P."/>
            <person name="Weinmaier T."/>
            <person name="Penz T."/>
            <person name="Heinz E."/>
            <person name="Brunham R.C."/>
            <person name="Read T.D."/>
            <person name="Bavoil P.M."/>
            <person name="Sachse K."/>
            <person name="Kahane S."/>
            <person name="Friedman M.G."/>
            <person name="Rattei T."/>
            <person name="Myers G.S."/>
            <person name="Horn M."/>
        </authorList>
    </citation>
    <scope>NUCLEOTIDE SEQUENCE [LARGE SCALE GENOMIC DNA]</scope>
    <source>
        <strain evidence="4">UV7</strain>
    </source>
</reference>